<evidence type="ECO:0000256" key="1">
    <source>
        <dbReference type="ARBA" id="ARBA00004613"/>
    </source>
</evidence>
<dbReference type="InterPro" id="IPR007742">
    <property type="entry name" value="NosD_dom"/>
</dbReference>
<dbReference type="Pfam" id="PF24517">
    <property type="entry name" value="CBM96"/>
    <property type="match status" value="1"/>
</dbReference>
<dbReference type="InterPro" id="IPR022441">
    <property type="entry name" value="Para_beta_helix_rpt-2"/>
</dbReference>
<sequence>MLSQIESIVVNKYSSVALGELLEQTSPGVWLLKTEIQIEDGSQLNLHGTTIGGDVNTFRMLSRNGFDEYHVKIQAKHGTVDMRSVSVTSWDTNSNAPDTDLDNGRAFIHVNSVEEGGVAKESTMNIIDSEVSYLGFYDAESYGLVWKVRGGDSDPTIFDRVDVYGDIINSYIHHNYMGMYSYGAFGMTIHNSEVAYNESYGLDPHDDSDELVITDNNVHDNGNHGIICSRRCNDLVITGNHSYRNRHGIMLHRDTNDTLVENNTVYDNADNGIAIFESHRNTIRNNTITGNKHGIRLSLGSHDNLMEGNTIDNNIENGLYQYGGSDTPETTDGRPANNTFQNNLVRNNGRLIKFRDSDDILVVNNTFEGPTDVEIYDSTNIQILSNSHNFSQLEVKVDSAGTISSDATVEVDEPVDVKLTDLATVELINNDGRIFNAQENSDVTRVREMLLEGASVSSSSMVLDSGIIGTTTSVEALPFWVNIASGEIEIKVVAASKANYQWTTQSISGEPNVEYRIENLTKDVDYLLFKDGALVDTYTATNGEVTFNNLSSSTVAAFELIKLSVGQILPVIADTYVRDGFPNSNYGTRNTLEVKLSGDDYNRQTLLKFDISAYTEPVSSATLTVEAALSRVDNATTNVFSTDTNWVELAVTWADKPAVGEYLGSFTLTNKAFSTQEIDITSYINTLIATNASEAAFILVNENSSTAVTRIRAREHSSDTEATIQLQF</sequence>
<dbReference type="AlphaFoldDB" id="A0A0M0I5X0"/>
<keyword evidence="3" id="KW-0964">Secreted</keyword>
<comment type="pathway">
    <text evidence="2">Protein modification; protein ubiquitination.</text>
</comment>
<dbReference type="InterPro" id="IPR011050">
    <property type="entry name" value="Pectin_lyase_fold/virulence"/>
</dbReference>
<proteinExistence type="predicted"/>
<comment type="subcellular location">
    <subcellularLocation>
        <location evidence="1">Secreted</location>
    </subcellularLocation>
</comment>
<comment type="caution">
    <text evidence="9">The sequence shown here is derived from an EMBL/GenBank/DDBJ whole genome shotgun (WGS) entry which is preliminary data.</text>
</comment>
<evidence type="ECO:0000256" key="5">
    <source>
        <dbReference type="ARBA" id="ARBA00022737"/>
    </source>
</evidence>
<dbReference type="NCBIfam" id="TIGR03804">
    <property type="entry name" value="para_beta_helix"/>
    <property type="match status" value="1"/>
</dbReference>
<organism evidence="9 10">
    <name type="scientific">Vibrio hepatarius</name>
    <dbReference type="NCBI Taxonomy" id="171383"/>
    <lineage>
        <taxon>Bacteria</taxon>
        <taxon>Pseudomonadati</taxon>
        <taxon>Pseudomonadota</taxon>
        <taxon>Gammaproteobacteria</taxon>
        <taxon>Vibrionales</taxon>
        <taxon>Vibrionaceae</taxon>
        <taxon>Vibrio</taxon>
        <taxon>Vibrio oreintalis group</taxon>
    </lineage>
</organism>
<evidence type="ECO:0000256" key="2">
    <source>
        <dbReference type="ARBA" id="ARBA00004906"/>
    </source>
</evidence>
<dbReference type="RefSeq" id="WP_053407758.1">
    <property type="nucleotide sequence ID" value="NZ_DAIPHI010000133.1"/>
</dbReference>
<dbReference type="Proteomes" id="UP000037530">
    <property type="component" value="Unassembled WGS sequence"/>
</dbReference>
<keyword evidence="10" id="KW-1185">Reference proteome</keyword>
<dbReference type="PANTHER" id="PTHR22990:SF15">
    <property type="entry name" value="F-BOX ONLY PROTEIN 10"/>
    <property type="match status" value="1"/>
</dbReference>
<dbReference type="InterPro" id="IPR012334">
    <property type="entry name" value="Pectin_lyas_fold"/>
</dbReference>
<dbReference type="EMBL" id="LHPI01000001">
    <property type="protein sequence ID" value="KOO09497.1"/>
    <property type="molecule type" value="Genomic_DNA"/>
</dbReference>
<name>A0A0M0I5X0_9VIBR</name>
<evidence type="ECO:0000256" key="4">
    <source>
        <dbReference type="ARBA" id="ARBA00022729"/>
    </source>
</evidence>
<gene>
    <name evidence="9" type="ORF">AKJ31_03850</name>
</gene>
<dbReference type="Pfam" id="PF05048">
    <property type="entry name" value="NosD"/>
    <property type="match status" value="1"/>
</dbReference>
<evidence type="ECO:0000259" key="8">
    <source>
        <dbReference type="Pfam" id="PF24517"/>
    </source>
</evidence>
<dbReference type="PATRIC" id="fig|171383.3.peg.798"/>
<evidence type="ECO:0000259" key="7">
    <source>
        <dbReference type="Pfam" id="PF05048"/>
    </source>
</evidence>
<evidence type="ECO:0000256" key="6">
    <source>
        <dbReference type="ARBA" id="ARBA00022786"/>
    </source>
</evidence>
<accession>A0A0M0I5X0</accession>
<dbReference type="SUPFAM" id="SSF51126">
    <property type="entry name" value="Pectin lyase-like"/>
    <property type="match status" value="1"/>
</dbReference>
<dbReference type="PANTHER" id="PTHR22990">
    <property type="entry name" value="F-BOX ONLY PROTEIN"/>
    <property type="match status" value="1"/>
</dbReference>
<evidence type="ECO:0000256" key="3">
    <source>
        <dbReference type="ARBA" id="ARBA00022525"/>
    </source>
</evidence>
<evidence type="ECO:0000313" key="10">
    <source>
        <dbReference type="Proteomes" id="UP000037530"/>
    </source>
</evidence>
<feature type="domain" description="Periplasmic copper-binding protein NosD beta helix" evidence="7">
    <location>
        <begin position="175"/>
        <end position="343"/>
    </location>
</feature>
<protein>
    <submittedName>
        <fullName evidence="9">Uncharacterized protein</fullName>
    </submittedName>
</protein>
<reference evidence="10" key="1">
    <citation type="submission" date="2015-08" db="EMBL/GenBank/DDBJ databases">
        <title>Vibrio galatheae sp. nov., a novel member of the Vibrionaceae family isolated from the Solomon Islands.</title>
        <authorList>
            <person name="Giubergia S."/>
            <person name="Machado H."/>
            <person name="Mateiu R.V."/>
            <person name="Gram L."/>
        </authorList>
    </citation>
    <scope>NUCLEOTIDE SEQUENCE [LARGE SCALE GENOMIC DNA]</scope>
    <source>
        <strain evidence="10">DSM 19134</strain>
    </source>
</reference>
<dbReference type="STRING" id="171383.AKJ31_03850"/>
<dbReference type="SMART" id="SM00710">
    <property type="entry name" value="PbH1"/>
    <property type="match status" value="9"/>
</dbReference>
<dbReference type="NCBIfam" id="NF033679">
    <property type="entry name" value="DNRLRE_dom"/>
    <property type="match status" value="1"/>
</dbReference>
<evidence type="ECO:0000313" key="9">
    <source>
        <dbReference type="EMBL" id="KOO09497.1"/>
    </source>
</evidence>
<dbReference type="InterPro" id="IPR051550">
    <property type="entry name" value="SCF-Subunits/Alg-Epimerases"/>
</dbReference>
<dbReference type="Gene3D" id="2.160.20.10">
    <property type="entry name" value="Single-stranded right-handed beta-helix, Pectin lyase-like"/>
    <property type="match status" value="1"/>
</dbReference>
<keyword evidence="5" id="KW-0677">Repeat</keyword>
<keyword evidence="4" id="KW-0732">Signal</keyword>
<feature type="domain" description="Carbohydrate-binding module family 96" evidence="8">
    <location>
        <begin position="571"/>
        <end position="720"/>
    </location>
</feature>
<dbReference type="GO" id="GO:0005576">
    <property type="term" value="C:extracellular region"/>
    <property type="evidence" value="ECO:0007669"/>
    <property type="project" value="UniProtKB-SubCell"/>
</dbReference>
<keyword evidence="6" id="KW-0833">Ubl conjugation pathway</keyword>
<dbReference type="InterPro" id="IPR006626">
    <property type="entry name" value="PbH1"/>
</dbReference>
<dbReference type="InterPro" id="IPR055372">
    <property type="entry name" value="CBM96"/>
</dbReference>